<proteinExistence type="predicted"/>
<evidence type="ECO:0000313" key="2">
    <source>
        <dbReference type="Proteomes" id="UP001364695"/>
    </source>
</evidence>
<comment type="caution">
    <text evidence="1">The sequence shown here is derived from an EMBL/GenBank/DDBJ whole genome shotgun (WGS) entry which is preliminary data.</text>
</comment>
<reference evidence="1" key="1">
    <citation type="submission" date="2023-10" db="EMBL/GenBank/DDBJ databases">
        <title>Amphibacter perezi, gen. nov., sp. nov. a novel taxa of the family Comamonadaceae, class Betaproteobacteria isolated from the skin microbiota of Pelophylax perezi from different populations.</title>
        <authorList>
            <person name="Costa S."/>
            <person name="Proenca D.N."/>
            <person name="Lopes I."/>
            <person name="Morais P.V."/>
        </authorList>
    </citation>
    <scope>NUCLEOTIDE SEQUENCE</scope>
    <source>
        <strain evidence="1">SL12-8</strain>
    </source>
</reference>
<dbReference type="Proteomes" id="UP001364695">
    <property type="component" value="Unassembled WGS sequence"/>
</dbReference>
<protein>
    <submittedName>
        <fullName evidence="1">Aldo/keto reductase</fullName>
    </submittedName>
</protein>
<sequence>MGLNTFSPVIAGTMGWGRWGKRLDTAQMAQRIRAAVDLGITTFDHADIYGDHSTEAEFGAALRASGVPRGQVQLISKCGIRLPGPSNAIKHYDHSREHIVASVERSLQHLGTDHLDLLLLHRPSPLMDADEVAATVQDLIWMGKIRAFGVSNFAPATLQRLHARTPLAVNQIECSLAHCAPLLDGQLDTHQHLGIATQAWAPLGGLLTRQDEAATRVRTVLNRLAPRYGAAPEDLLLAWLARHPAGIRPVLGTTEPERLRAALHAMTLRLDTPDWFELLQASQGNEVP</sequence>
<accession>A0ACC6P6D5</accession>
<gene>
    <name evidence="1" type="ORF">RV045_13395</name>
</gene>
<keyword evidence="2" id="KW-1185">Reference proteome</keyword>
<dbReference type="EMBL" id="JAWDIE010000027">
    <property type="protein sequence ID" value="MEJ7139414.1"/>
    <property type="molecule type" value="Genomic_DNA"/>
</dbReference>
<evidence type="ECO:0000313" key="1">
    <source>
        <dbReference type="EMBL" id="MEJ7139414.1"/>
    </source>
</evidence>
<name>A0ACC6P6D5_9BURK</name>
<organism evidence="1 2">
    <name type="scientific">Amphibiibacter pelophylacis</name>
    <dbReference type="NCBI Taxonomy" id="1799477"/>
    <lineage>
        <taxon>Bacteria</taxon>
        <taxon>Pseudomonadati</taxon>
        <taxon>Pseudomonadota</taxon>
        <taxon>Betaproteobacteria</taxon>
        <taxon>Burkholderiales</taxon>
        <taxon>Sphaerotilaceae</taxon>
        <taxon>Amphibiibacter</taxon>
    </lineage>
</organism>